<feature type="domain" description="Tyrosinase copper-binding" evidence="11">
    <location>
        <begin position="318"/>
        <end position="336"/>
    </location>
</feature>
<evidence type="ECO:0000259" key="12">
    <source>
        <dbReference type="PROSITE" id="PS00498"/>
    </source>
</evidence>
<dbReference type="SUPFAM" id="SSF48056">
    <property type="entry name" value="Di-copper centre-containing domain"/>
    <property type="match status" value="1"/>
</dbReference>
<dbReference type="AlphaFoldDB" id="A0A9N9J2D8"/>
<dbReference type="InterPro" id="IPR050316">
    <property type="entry name" value="Tyrosinase/Hemocyanin"/>
</dbReference>
<dbReference type="PROSITE" id="PS00498">
    <property type="entry name" value="TYROSINASE_2"/>
    <property type="match status" value="1"/>
</dbReference>
<comment type="catalytic activity">
    <reaction evidence="10">
        <text>L-tyrosine + O2 = L-dopaquinone + H2O</text>
        <dbReference type="Rhea" id="RHEA:18117"/>
        <dbReference type="ChEBI" id="CHEBI:15377"/>
        <dbReference type="ChEBI" id="CHEBI:15379"/>
        <dbReference type="ChEBI" id="CHEBI:57924"/>
        <dbReference type="ChEBI" id="CHEBI:58315"/>
        <dbReference type="EC" id="1.14.18.1"/>
    </reaction>
</comment>
<dbReference type="InterPro" id="IPR041640">
    <property type="entry name" value="Tyrosinase_C"/>
</dbReference>
<dbReference type="EC" id="1.14.18.1" evidence="3"/>
<evidence type="ECO:0000256" key="4">
    <source>
        <dbReference type="ARBA" id="ARBA00022723"/>
    </source>
</evidence>
<sequence length="764" mass="87035">MFSKKVTKLNVFDLKKYKSLPSPEEANEELKKKEPEFNELLEKVMDLTKKRNIELGLRLIHGHDTPLEDGQAMVENFGTFQDKPALITSAAIPNGKTYPASWILSDKKYLVFEYSTDTRVKQVYERLLEDSSALDEISAYIRQYNLDSLVGPCITAREAMTKFNMGQGQILSEHTTMLNEKHVNIVQSRQNKNFLSDSIKTLWGAQINDFVMTVPCYCTPSQHIATISEQSGPVIVKPFDNIELRLPVEVLMSNSTYKKRRDLFLQGFAMVQSRDASDPRSFYAVAGIHGQPYQPYDDDKKSSDWNKSETNRWGGYCHHSDILFPTWHRPYVLLIEMLIYEAASELIKTYPASSETEEYKKELEKLRFPYWDWASPSTLANGVPSILFDEYVYIDYPAQKNVKIRNPLRAFTLPVDLGSLILVGDVSNPTQRPYNPEATTTPYTPKGYSTVRHPDSNYISNQDATSLSVITFCSTIFRPTIYQVLLVDKWRQFSNHGDGLLEPKNENYGHYASIEVIHDAFHDSLGGAGGHMSYPDIAAFDPIFFLHHCNIDRLIAIWQACHPDAWFIKNIKDLGYTYPELEDNPNPPELLRSMLRYYRPNLYLQYHWKLTLTVKKNKVRAPFQIRVFLDLPTANASTPTSSPNFAGLVSIFARGKETLCANCLHNLDSKVVNGSVDLTSCMERLFINTSPIPSGVSDWVIQNIEPSQITLVAVLKDGSGISLEDAGLMTAYYWMFDEGPDFDPDYKNRSKRIMGQVYPSVNKS</sequence>
<evidence type="ECO:0000256" key="2">
    <source>
        <dbReference type="ARBA" id="ARBA00009928"/>
    </source>
</evidence>
<dbReference type="Gene3D" id="1.10.1280.10">
    <property type="entry name" value="Di-copper center containing domain from catechol oxidase"/>
    <property type="match status" value="1"/>
</dbReference>
<comment type="catalytic activity">
    <reaction evidence="9">
        <text>2 L-dopa + O2 = 2 L-dopaquinone + 2 H2O</text>
        <dbReference type="Rhea" id="RHEA:34287"/>
        <dbReference type="ChEBI" id="CHEBI:15377"/>
        <dbReference type="ChEBI" id="CHEBI:15379"/>
        <dbReference type="ChEBI" id="CHEBI:57504"/>
        <dbReference type="ChEBI" id="CHEBI:57924"/>
        <dbReference type="EC" id="1.14.18.1"/>
    </reaction>
</comment>
<evidence type="ECO:0000259" key="11">
    <source>
        <dbReference type="PROSITE" id="PS00497"/>
    </source>
</evidence>
<comment type="cofactor">
    <cofactor evidence="1">
        <name>Cu(2+)</name>
        <dbReference type="ChEBI" id="CHEBI:29036"/>
    </cofactor>
</comment>
<protein>
    <recommendedName>
        <fullName evidence="3">tyrosinase</fullName>
        <ecNumber evidence="3">1.14.18.1</ecNumber>
    </recommendedName>
</protein>
<dbReference type="GO" id="GO:0004503">
    <property type="term" value="F:tyrosinase activity"/>
    <property type="evidence" value="ECO:0007669"/>
    <property type="project" value="UniProtKB-EC"/>
</dbReference>
<gene>
    <name evidence="13" type="ORF">DERYTH_LOCUS17649</name>
</gene>
<comment type="similarity">
    <text evidence="2">Belongs to the tyrosinase family.</text>
</comment>
<feature type="domain" description="Tyrosinase copper-binding" evidence="12">
    <location>
        <begin position="541"/>
        <end position="552"/>
    </location>
</feature>
<dbReference type="PANTHER" id="PTHR11474">
    <property type="entry name" value="TYROSINASE FAMILY MEMBER"/>
    <property type="match status" value="1"/>
</dbReference>
<evidence type="ECO:0000256" key="7">
    <source>
        <dbReference type="ARBA" id="ARBA00023033"/>
    </source>
</evidence>
<dbReference type="Pfam" id="PF00264">
    <property type="entry name" value="Tyrosinase"/>
    <property type="match status" value="1"/>
</dbReference>
<dbReference type="Pfam" id="PF18132">
    <property type="entry name" value="Tyrosinase_C"/>
    <property type="match status" value="1"/>
</dbReference>
<dbReference type="Gene3D" id="2.60.310.20">
    <property type="match status" value="1"/>
</dbReference>
<evidence type="ECO:0000256" key="5">
    <source>
        <dbReference type="ARBA" id="ARBA00023002"/>
    </source>
</evidence>
<evidence type="ECO:0000313" key="13">
    <source>
        <dbReference type="EMBL" id="CAG8759176.1"/>
    </source>
</evidence>
<name>A0A9N9J2D8_9GLOM</name>
<dbReference type="InterPro" id="IPR002227">
    <property type="entry name" value="Tyrosinase_Cu-bd"/>
</dbReference>
<dbReference type="GO" id="GO:0042438">
    <property type="term" value="P:melanin biosynthetic process"/>
    <property type="evidence" value="ECO:0007669"/>
    <property type="project" value="UniProtKB-KW"/>
</dbReference>
<dbReference type="PROSITE" id="PS00497">
    <property type="entry name" value="TYROSINASE_1"/>
    <property type="match status" value="1"/>
</dbReference>
<dbReference type="EMBL" id="CAJVPY010016864">
    <property type="protein sequence ID" value="CAG8759176.1"/>
    <property type="molecule type" value="Genomic_DNA"/>
</dbReference>
<dbReference type="OrthoDB" id="2329482at2759"/>
<comment type="caution">
    <text evidence="13">The sequence shown here is derived from an EMBL/GenBank/DDBJ whole genome shotgun (WGS) entry which is preliminary data.</text>
</comment>
<accession>A0A9N9J2D8</accession>
<keyword evidence="5" id="KW-0560">Oxidoreductase</keyword>
<evidence type="ECO:0000256" key="9">
    <source>
        <dbReference type="ARBA" id="ARBA00048233"/>
    </source>
</evidence>
<keyword evidence="7" id="KW-0503">Monooxygenase</keyword>
<reference evidence="13" key="1">
    <citation type="submission" date="2021-06" db="EMBL/GenBank/DDBJ databases">
        <authorList>
            <person name="Kallberg Y."/>
            <person name="Tangrot J."/>
            <person name="Rosling A."/>
        </authorList>
    </citation>
    <scope>NUCLEOTIDE SEQUENCE</scope>
    <source>
        <strain evidence="13">MA453B</strain>
    </source>
</reference>
<evidence type="ECO:0000256" key="10">
    <source>
        <dbReference type="ARBA" id="ARBA00048881"/>
    </source>
</evidence>
<keyword evidence="6" id="KW-0186">Copper</keyword>
<evidence type="ECO:0000313" key="14">
    <source>
        <dbReference type="Proteomes" id="UP000789405"/>
    </source>
</evidence>
<organism evidence="13 14">
    <name type="scientific">Dentiscutata erythropus</name>
    <dbReference type="NCBI Taxonomy" id="1348616"/>
    <lineage>
        <taxon>Eukaryota</taxon>
        <taxon>Fungi</taxon>
        <taxon>Fungi incertae sedis</taxon>
        <taxon>Mucoromycota</taxon>
        <taxon>Glomeromycotina</taxon>
        <taxon>Glomeromycetes</taxon>
        <taxon>Diversisporales</taxon>
        <taxon>Gigasporaceae</taxon>
        <taxon>Dentiscutata</taxon>
    </lineage>
</organism>
<dbReference type="PRINTS" id="PR00092">
    <property type="entry name" value="TYROSINASE"/>
</dbReference>
<keyword evidence="8" id="KW-0470">Melanin biosynthesis</keyword>
<dbReference type="GO" id="GO:0046872">
    <property type="term" value="F:metal ion binding"/>
    <property type="evidence" value="ECO:0007669"/>
    <property type="project" value="UniProtKB-KW"/>
</dbReference>
<keyword evidence="14" id="KW-1185">Reference proteome</keyword>
<dbReference type="Proteomes" id="UP000789405">
    <property type="component" value="Unassembled WGS sequence"/>
</dbReference>
<evidence type="ECO:0000256" key="1">
    <source>
        <dbReference type="ARBA" id="ARBA00001973"/>
    </source>
</evidence>
<evidence type="ECO:0000256" key="3">
    <source>
        <dbReference type="ARBA" id="ARBA00011906"/>
    </source>
</evidence>
<proteinExistence type="inferred from homology"/>
<evidence type="ECO:0000256" key="6">
    <source>
        <dbReference type="ARBA" id="ARBA00023008"/>
    </source>
</evidence>
<evidence type="ECO:0000256" key="8">
    <source>
        <dbReference type="ARBA" id="ARBA00023101"/>
    </source>
</evidence>
<keyword evidence="4" id="KW-0479">Metal-binding</keyword>
<dbReference type="InterPro" id="IPR008922">
    <property type="entry name" value="Di-copper_centre_dom_sf"/>
</dbReference>
<dbReference type="PANTHER" id="PTHR11474:SF76">
    <property type="entry name" value="SHKT DOMAIN-CONTAINING PROTEIN"/>
    <property type="match status" value="1"/>
</dbReference>